<feature type="transmembrane region" description="Helical" evidence="6">
    <location>
        <begin position="156"/>
        <end position="179"/>
    </location>
</feature>
<feature type="transmembrane region" description="Helical" evidence="6">
    <location>
        <begin position="186"/>
        <end position="207"/>
    </location>
</feature>
<dbReference type="EMBL" id="CP036317">
    <property type="protein sequence ID" value="QDV20595.1"/>
    <property type="molecule type" value="Genomic_DNA"/>
</dbReference>
<comment type="similarity">
    <text evidence="6">Belongs to the TVP38/TMEM64 family.</text>
</comment>
<evidence type="ECO:0000256" key="6">
    <source>
        <dbReference type="RuleBase" id="RU366058"/>
    </source>
</evidence>
<dbReference type="Proteomes" id="UP000320839">
    <property type="component" value="Chromosome"/>
</dbReference>
<protein>
    <recommendedName>
        <fullName evidence="6">TVP38/TMEM64 family membrane protein</fullName>
    </recommendedName>
</protein>
<evidence type="ECO:0000313" key="10">
    <source>
        <dbReference type="Proteomes" id="UP000320839"/>
    </source>
</evidence>
<dbReference type="InterPro" id="IPR032816">
    <property type="entry name" value="VTT_dom"/>
</dbReference>
<feature type="domain" description="VTT" evidence="8">
    <location>
        <begin position="95"/>
        <end position="207"/>
    </location>
</feature>
<feature type="transmembrane region" description="Helical" evidence="6">
    <location>
        <begin position="110"/>
        <end position="132"/>
    </location>
</feature>
<comment type="subcellular location">
    <subcellularLocation>
        <location evidence="1 6">Cell membrane</location>
        <topology evidence="1 6">Multi-pass membrane protein</topology>
    </subcellularLocation>
</comment>
<evidence type="ECO:0000256" key="1">
    <source>
        <dbReference type="ARBA" id="ARBA00004651"/>
    </source>
</evidence>
<accession>A0A518FW57</accession>
<organism evidence="9 10">
    <name type="scientific">Gimesia panareensis</name>
    <dbReference type="NCBI Taxonomy" id="2527978"/>
    <lineage>
        <taxon>Bacteria</taxon>
        <taxon>Pseudomonadati</taxon>
        <taxon>Planctomycetota</taxon>
        <taxon>Planctomycetia</taxon>
        <taxon>Planctomycetales</taxon>
        <taxon>Planctomycetaceae</taxon>
        <taxon>Gimesia</taxon>
    </lineage>
</organism>
<reference evidence="9 10" key="1">
    <citation type="submission" date="2019-02" db="EMBL/GenBank/DDBJ databases">
        <title>Deep-cultivation of Planctomycetes and their phenomic and genomic characterization uncovers novel biology.</title>
        <authorList>
            <person name="Wiegand S."/>
            <person name="Jogler M."/>
            <person name="Boedeker C."/>
            <person name="Pinto D."/>
            <person name="Vollmers J."/>
            <person name="Rivas-Marin E."/>
            <person name="Kohn T."/>
            <person name="Peeters S.H."/>
            <person name="Heuer A."/>
            <person name="Rast P."/>
            <person name="Oberbeckmann S."/>
            <person name="Bunk B."/>
            <person name="Jeske O."/>
            <person name="Meyerdierks A."/>
            <person name="Storesund J.E."/>
            <person name="Kallscheuer N."/>
            <person name="Luecker S."/>
            <person name="Lage O.M."/>
            <person name="Pohl T."/>
            <person name="Merkel B.J."/>
            <person name="Hornburger P."/>
            <person name="Mueller R.-W."/>
            <person name="Bruemmer F."/>
            <person name="Labrenz M."/>
            <person name="Spormann A.M."/>
            <person name="Op den Camp H."/>
            <person name="Overmann J."/>
            <person name="Amann R."/>
            <person name="Jetten M.S.M."/>
            <person name="Mascher T."/>
            <person name="Medema M.H."/>
            <person name="Devos D.P."/>
            <person name="Kaster A.-K."/>
            <person name="Ovreas L."/>
            <person name="Rohde M."/>
            <person name="Galperin M.Y."/>
            <person name="Jogler C."/>
        </authorList>
    </citation>
    <scope>NUCLEOTIDE SEQUENCE [LARGE SCALE GENOMIC DNA]</scope>
    <source>
        <strain evidence="9 10">Pan153</strain>
    </source>
</reference>
<evidence type="ECO:0000256" key="2">
    <source>
        <dbReference type="ARBA" id="ARBA00022475"/>
    </source>
</evidence>
<feature type="transmembrane region" description="Helical" evidence="6">
    <location>
        <begin position="227"/>
        <end position="246"/>
    </location>
</feature>
<feature type="transmembrane region" description="Helical" evidence="6">
    <location>
        <begin position="72"/>
        <end position="103"/>
    </location>
</feature>
<dbReference type="GO" id="GO:0005886">
    <property type="term" value="C:plasma membrane"/>
    <property type="evidence" value="ECO:0007669"/>
    <property type="project" value="UniProtKB-SubCell"/>
</dbReference>
<feature type="transmembrane region" description="Helical" evidence="6">
    <location>
        <begin position="30"/>
        <end position="47"/>
    </location>
</feature>
<proteinExistence type="inferred from homology"/>
<dbReference type="PANTHER" id="PTHR12677">
    <property type="entry name" value="GOLGI APPARATUS MEMBRANE PROTEIN TVP38-RELATED"/>
    <property type="match status" value="1"/>
</dbReference>
<gene>
    <name evidence="9" type="primary">ydjZ</name>
    <name evidence="9" type="ORF">Pan153_52710</name>
</gene>
<evidence type="ECO:0000256" key="5">
    <source>
        <dbReference type="ARBA" id="ARBA00023136"/>
    </source>
</evidence>
<dbReference type="AlphaFoldDB" id="A0A518FW57"/>
<evidence type="ECO:0000256" key="4">
    <source>
        <dbReference type="ARBA" id="ARBA00022989"/>
    </source>
</evidence>
<evidence type="ECO:0000256" key="7">
    <source>
        <dbReference type="SAM" id="MobiDB-lite"/>
    </source>
</evidence>
<keyword evidence="2 6" id="KW-1003">Cell membrane</keyword>
<dbReference type="Pfam" id="PF09335">
    <property type="entry name" value="VTT_dom"/>
    <property type="match status" value="1"/>
</dbReference>
<feature type="region of interest" description="Disordered" evidence="7">
    <location>
        <begin position="1"/>
        <end position="24"/>
    </location>
</feature>
<dbReference type="RefSeq" id="WP_145458874.1">
    <property type="nucleotide sequence ID" value="NZ_CP036317.1"/>
</dbReference>
<evidence type="ECO:0000313" key="9">
    <source>
        <dbReference type="EMBL" id="QDV20595.1"/>
    </source>
</evidence>
<keyword evidence="5 6" id="KW-0472">Membrane</keyword>
<dbReference type="PANTHER" id="PTHR12677:SF59">
    <property type="entry name" value="GOLGI APPARATUS MEMBRANE PROTEIN TVP38-RELATED"/>
    <property type="match status" value="1"/>
</dbReference>
<keyword evidence="3 6" id="KW-0812">Transmembrane</keyword>
<evidence type="ECO:0000256" key="3">
    <source>
        <dbReference type="ARBA" id="ARBA00022692"/>
    </source>
</evidence>
<evidence type="ECO:0000259" key="8">
    <source>
        <dbReference type="Pfam" id="PF09335"/>
    </source>
</evidence>
<dbReference type="OrthoDB" id="9779114at2"/>
<keyword evidence="4 6" id="KW-1133">Transmembrane helix</keyword>
<dbReference type="InterPro" id="IPR015414">
    <property type="entry name" value="TMEM64"/>
</dbReference>
<name>A0A518FW57_9PLAN</name>
<sequence length="266" mass="29261">MQSDLSEVDPVPHTESTSSPSGQSSYKGRVILLAVLLLTFGLVYWQFGDLLSLEQLSARESSFREYQLKNPWLVYGLAFVAYVVVAGLSLPGAAGMTLLLGWLFGFGRGVVVVSFASTAGASIAFLMSRYLMRDAIQNRFGTRLQTFNSALAKEGAFYLFSLRLIPAVPFFVINVVMGLTPIRLRTFWWVSQLGMLPGTAAYVYAGASVPSLQFIAERGVSSIVSPRILAAFMILGLFPLIAKYSYTFIRKKIGRKSTDKFVDTTE</sequence>